<feature type="domain" description="RING-type" evidence="15">
    <location>
        <begin position="132"/>
        <end position="341"/>
    </location>
</feature>
<evidence type="ECO:0000259" key="14">
    <source>
        <dbReference type="PROSITE" id="PS50089"/>
    </source>
</evidence>
<dbReference type="SMART" id="SM00647">
    <property type="entry name" value="IBR"/>
    <property type="match status" value="2"/>
</dbReference>
<organism evidence="16 17">
    <name type="scientific">Owenia fusiformis</name>
    <name type="common">Polychaete worm</name>
    <dbReference type="NCBI Taxonomy" id="6347"/>
    <lineage>
        <taxon>Eukaryota</taxon>
        <taxon>Metazoa</taxon>
        <taxon>Spiralia</taxon>
        <taxon>Lophotrochozoa</taxon>
        <taxon>Annelida</taxon>
        <taxon>Polychaeta</taxon>
        <taxon>Sedentaria</taxon>
        <taxon>Canalipalpata</taxon>
        <taxon>Sabellida</taxon>
        <taxon>Oweniida</taxon>
        <taxon>Oweniidae</taxon>
        <taxon>Owenia</taxon>
    </lineage>
</organism>
<evidence type="ECO:0000256" key="3">
    <source>
        <dbReference type="ARBA" id="ARBA00005884"/>
    </source>
</evidence>
<dbReference type="FunFam" id="1.20.120.1750:FF:000004">
    <property type="entry name" value="RBR-type E3 ubiquitin transferase"/>
    <property type="match status" value="1"/>
</dbReference>
<evidence type="ECO:0000256" key="10">
    <source>
        <dbReference type="ARBA" id="ARBA00022833"/>
    </source>
</evidence>
<evidence type="ECO:0000256" key="8">
    <source>
        <dbReference type="ARBA" id="ARBA00022771"/>
    </source>
</evidence>
<dbReference type="GO" id="GO:0005634">
    <property type="term" value="C:nucleus"/>
    <property type="evidence" value="ECO:0007669"/>
    <property type="project" value="UniProtKB-SubCell"/>
</dbReference>
<dbReference type="PANTHER" id="PTHR11685">
    <property type="entry name" value="RBR FAMILY RING FINGER AND IBR DOMAIN-CONTAINING"/>
    <property type="match status" value="1"/>
</dbReference>
<comment type="similarity">
    <text evidence="3">Belongs to the RBR family. Ariadne subfamily.</text>
</comment>
<dbReference type="Gene3D" id="3.30.40.10">
    <property type="entry name" value="Zinc/RING finger domain, C3HC4 (zinc finger)"/>
    <property type="match status" value="1"/>
</dbReference>
<keyword evidence="11" id="KW-0539">Nucleus</keyword>
<dbReference type="Gene3D" id="1.20.120.1750">
    <property type="match status" value="1"/>
</dbReference>
<keyword evidence="7" id="KW-0677">Repeat</keyword>
<reference evidence="16" key="1">
    <citation type="submission" date="2022-03" db="EMBL/GenBank/DDBJ databases">
        <authorList>
            <person name="Martin C."/>
        </authorList>
    </citation>
    <scope>NUCLEOTIDE SEQUENCE</scope>
</reference>
<dbReference type="CDD" id="cd20344">
    <property type="entry name" value="BRcat_RBR_TRIAD1"/>
    <property type="match status" value="1"/>
</dbReference>
<evidence type="ECO:0000256" key="5">
    <source>
        <dbReference type="ARBA" id="ARBA00022679"/>
    </source>
</evidence>
<dbReference type="InterPro" id="IPR047556">
    <property type="entry name" value="Rcat_RBR_TRIAD1"/>
</dbReference>
<dbReference type="InterPro" id="IPR017907">
    <property type="entry name" value="Znf_RING_CS"/>
</dbReference>
<comment type="subcellular location">
    <subcellularLocation>
        <location evidence="2">Nucleus</location>
    </subcellularLocation>
</comment>
<evidence type="ECO:0000256" key="11">
    <source>
        <dbReference type="ARBA" id="ARBA00023242"/>
    </source>
</evidence>
<dbReference type="FunFam" id="3.30.40.10:FF:000019">
    <property type="entry name" value="RBR-type E3 ubiquitin transferase"/>
    <property type="match status" value="1"/>
</dbReference>
<dbReference type="AlphaFoldDB" id="A0A8S4NPC7"/>
<dbReference type="InterPro" id="IPR001841">
    <property type="entry name" value="Znf_RING"/>
</dbReference>
<evidence type="ECO:0000256" key="9">
    <source>
        <dbReference type="ARBA" id="ARBA00022786"/>
    </source>
</evidence>
<dbReference type="Pfam" id="PF19422">
    <property type="entry name" value="Ariadne"/>
    <property type="match status" value="1"/>
</dbReference>
<protein>
    <recommendedName>
        <fullName evidence="4">RBR-type E3 ubiquitin transferase</fullName>
        <ecNumber evidence="4">2.3.2.31</ecNumber>
    </recommendedName>
</protein>
<feature type="domain" description="RING-type" evidence="14">
    <location>
        <begin position="136"/>
        <end position="180"/>
    </location>
</feature>
<dbReference type="PROSITE" id="PS00518">
    <property type="entry name" value="ZF_RING_1"/>
    <property type="match status" value="1"/>
</dbReference>
<evidence type="ECO:0000256" key="6">
    <source>
        <dbReference type="ARBA" id="ARBA00022723"/>
    </source>
</evidence>
<dbReference type="InterPro" id="IPR045840">
    <property type="entry name" value="Ariadne"/>
</dbReference>
<name>A0A8S4NPC7_OWEFU</name>
<dbReference type="EC" id="2.3.2.31" evidence="4"/>
<sequence length="490" mass="57016">MSGIDMKSQGSDDSDYNNDTDDNMEDEDIYDGYYDAEIGDDEFEKPTEVKDPEAYDYRLLEVEDVERLLNEKIETLCTSLKLSPSLAKVLLYQHNWDTSTIQEKHTKDPNKLLIEAKVMPKTKPLRDMVISRNFSCPVCMCLCPSETVHGLACGHRFCQPCWEQYFQMQLSQGLSSGIECMGNECHVLATEDFVLDNLGKPEMRDKYSRFAFQDYVESHLELRFCPGPNCQVIVRAENPKAKRVICGKCKTSFCFKCGIEYHAPTDCSVIKKWLTKCADDSETANYISAHTKDCPKCHVCIEKNGGCNHLQCVKCKHDFCWMCLGDWKNHGSEYYECSRYKENPNIANESAHAQAREALKKYLFYFERYENHAKSLRLEEETLDKIKTRIEEKVMNNTGTWIDWQYLLDAADLLKKCRYTLQFTYPYAYYLEKGSRKTLFEYQQAQLEAEVENLSWKVERAEITDRGDLENQMDVAEKRRLTLVRDFVTE</sequence>
<comment type="catalytic activity">
    <reaction evidence="1">
        <text>[E2 ubiquitin-conjugating enzyme]-S-ubiquitinyl-L-cysteine + [acceptor protein]-L-lysine = [E2 ubiquitin-conjugating enzyme]-L-cysteine + [acceptor protein]-N(6)-ubiquitinyl-L-lysine.</text>
        <dbReference type="EC" id="2.3.2.31"/>
    </reaction>
</comment>
<feature type="domain" description="RING-type" evidence="14">
    <location>
        <begin position="297"/>
        <end position="337"/>
    </location>
</feature>
<evidence type="ECO:0000256" key="1">
    <source>
        <dbReference type="ARBA" id="ARBA00001798"/>
    </source>
</evidence>
<proteinExistence type="inferred from homology"/>
<evidence type="ECO:0000256" key="12">
    <source>
        <dbReference type="PROSITE-ProRule" id="PRU00175"/>
    </source>
</evidence>
<dbReference type="PROSITE" id="PS50089">
    <property type="entry name" value="ZF_RING_2"/>
    <property type="match status" value="2"/>
</dbReference>
<dbReference type="Pfam" id="PF01485">
    <property type="entry name" value="IBR"/>
    <property type="match status" value="1"/>
</dbReference>
<keyword evidence="6" id="KW-0479">Metal-binding</keyword>
<dbReference type="Pfam" id="PF22191">
    <property type="entry name" value="IBR_1"/>
    <property type="match status" value="1"/>
</dbReference>
<dbReference type="InterPro" id="IPR044066">
    <property type="entry name" value="TRIAD_supradom"/>
</dbReference>
<dbReference type="PROSITE" id="PS51873">
    <property type="entry name" value="TRIAD"/>
    <property type="match status" value="1"/>
</dbReference>
<feature type="compositionally biased region" description="Acidic residues" evidence="13">
    <location>
        <begin position="12"/>
        <end position="28"/>
    </location>
</feature>
<dbReference type="Proteomes" id="UP000749559">
    <property type="component" value="Unassembled WGS sequence"/>
</dbReference>
<dbReference type="CDD" id="cd16773">
    <property type="entry name" value="RING-HC_RBR_TRIAD1"/>
    <property type="match status" value="1"/>
</dbReference>
<dbReference type="OrthoDB" id="10009520at2759"/>
<dbReference type="InterPro" id="IPR047555">
    <property type="entry name" value="BRcat_RBR_TRIAD1"/>
</dbReference>
<feature type="region of interest" description="Disordered" evidence="13">
    <location>
        <begin position="1"/>
        <end position="28"/>
    </location>
</feature>
<evidence type="ECO:0000256" key="7">
    <source>
        <dbReference type="ARBA" id="ARBA00022737"/>
    </source>
</evidence>
<evidence type="ECO:0000259" key="15">
    <source>
        <dbReference type="PROSITE" id="PS51873"/>
    </source>
</evidence>
<dbReference type="CDD" id="cd20360">
    <property type="entry name" value="Rcat_RBR_TRIAD1"/>
    <property type="match status" value="1"/>
</dbReference>
<dbReference type="InterPro" id="IPR002867">
    <property type="entry name" value="IBR_dom"/>
</dbReference>
<keyword evidence="5" id="KW-0808">Transferase</keyword>
<keyword evidence="9" id="KW-0833">Ubl conjugation pathway</keyword>
<dbReference type="GO" id="GO:0008270">
    <property type="term" value="F:zinc ion binding"/>
    <property type="evidence" value="ECO:0007669"/>
    <property type="project" value="UniProtKB-KW"/>
</dbReference>
<dbReference type="SUPFAM" id="SSF57850">
    <property type="entry name" value="RING/U-box"/>
    <property type="match status" value="3"/>
</dbReference>
<keyword evidence="10" id="KW-0862">Zinc</keyword>
<evidence type="ECO:0000256" key="2">
    <source>
        <dbReference type="ARBA" id="ARBA00004123"/>
    </source>
</evidence>
<evidence type="ECO:0000313" key="17">
    <source>
        <dbReference type="Proteomes" id="UP000749559"/>
    </source>
</evidence>
<dbReference type="GO" id="GO:0061630">
    <property type="term" value="F:ubiquitin protein ligase activity"/>
    <property type="evidence" value="ECO:0007669"/>
    <property type="project" value="UniProtKB-EC"/>
</dbReference>
<dbReference type="InterPro" id="IPR031127">
    <property type="entry name" value="E3_UB_ligase_RBR"/>
</dbReference>
<accession>A0A8S4NPC7</accession>
<keyword evidence="8 12" id="KW-0863">Zinc-finger</keyword>
<evidence type="ECO:0000256" key="13">
    <source>
        <dbReference type="SAM" id="MobiDB-lite"/>
    </source>
</evidence>
<dbReference type="Pfam" id="PF26000">
    <property type="entry name" value="UBA_ARIH2_N"/>
    <property type="match status" value="1"/>
</dbReference>
<keyword evidence="17" id="KW-1185">Reference proteome</keyword>
<dbReference type="EMBL" id="CAIIXF020000005">
    <property type="protein sequence ID" value="CAH1782579.1"/>
    <property type="molecule type" value="Genomic_DNA"/>
</dbReference>
<evidence type="ECO:0000313" key="16">
    <source>
        <dbReference type="EMBL" id="CAH1782579.1"/>
    </source>
</evidence>
<dbReference type="GO" id="GO:0016567">
    <property type="term" value="P:protein ubiquitination"/>
    <property type="evidence" value="ECO:0007669"/>
    <property type="project" value="InterPro"/>
</dbReference>
<comment type="caution">
    <text evidence="16">The sequence shown here is derived from an EMBL/GenBank/DDBJ whole genome shotgun (WGS) entry which is preliminary data.</text>
</comment>
<gene>
    <name evidence="16" type="ORF">OFUS_LOCUS9012</name>
</gene>
<evidence type="ECO:0000256" key="4">
    <source>
        <dbReference type="ARBA" id="ARBA00012251"/>
    </source>
</evidence>
<dbReference type="InterPro" id="IPR013083">
    <property type="entry name" value="Znf_RING/FYVE/PHD"/>
</dbReference>